<keyword evidence="4" id="KW-1185">Reference proteome</keyword>
<evidence type="ECO:0000256" key="2">
    <source>
        <dbReference type="SAM" id="SignalP"/>
    </source>
</evidence>
<dbReference type="Proteomes" id="UP000465810">
    <property type="component" value="Unassembled WGS sequence"/>
</dbReference>
<keyword evidence="2" id="KW-0732">Signal</keyword>
<evidence type="ECO:0000256" key="1">
    <source>
        <dbReference type="SAM" id="MobiDB-lite"/>
    </source>
</evidence>
<feature type="signal peptide" evidence="2">
    <location>
        <begin position="1"/>
        <end position="25"/>
    </location>
</feature>
<evidence type="ECO:0008006" key="5">
    <source>
        <dbReference type="Google" id="ProtNLM"/>
    </source>
</evidence>
<feature type="compositionally biased region" description="Basic residues" evidence="1">
    <location>
        <begin position="65"/>
        <end position="74"/>
    </location>
</feature>
<feature type="region of interest" description="Disordered" evidence="1">
    <location>
        <begin position="39"/>
        <end position="74"/>
    </location>
</feature>
<reference evidence="3 4" key="1">
    <citation type="submission" date="2019-12" db="EMBL/GenBank/DDBJ databases">
        <authorList>
            <person name="Feng G."/>
            <person name="Zhu H."/>
        </authorList>
    </citation>
    <scope>NUCLEOTIDE SEQUENCE [LARGE SCALE GENOMIC DNA]</scope>
    <source>
        <strain evidence="3 4">FGD1</strain>
    </source>
</reference>
<organism evidence="3 4">
    <name type="scientific">Novosphingobium silvae</name>
    <dbReference type="NCBI Taxonomy" id="2692619"/>
    <lineage>
        <taxon>Bacteria</taxon>
        <taxon>Pseudomonadati</taxon>
        <taxon>Pseudomonadota</taxon>
        <taxon>Alphaproteobacteria</taxon>
        <taxon>Sphingomonadales</taxon>
        <taxon>Sphingomonadaceae</taxon>
        <taxon>Novosphingobium</taxon>
    </lineage>
</organism>
<protein>
    <recommendedName>
        <fullName evidence="5">Secreted protein</fullName>
    </recommendedName>
</protein>
<dbReference type="RefSeq" id="WP_160987113.1">
    <property type="nucleotide sequence ID" value="NZ_WVTD01000018.1"/>
</dbReference>
<sequence length="74" mass="7661">MRRAPALFAALALVPAMVGPLEAQARTLAVPLCGGTAMSVPVPSRDAPPGPPQGPCCAKGCHSDNKRKRVDRTQ</sequence>
<dbReference type="EMBL" id="WVTD01000018">
    <property type="protein sequence ID" value="MYL99675.1"/>
    <property type="molecule type" value="Genomic_DNA"/>
</dbReference>
<gene>
    <name evidence="3" type="ORF">GR702_18100</name>
</gene>
<name>A0A7X4GJA4_9SPHN</name>
<accession>A0A7X4GJA4</accession>
<comment type="caution">
    <text evidence="3">The sequence shown here is derived from an EMBL/GenBank/DDBJ whole genome shotgun (WGS) entry which is preliminary data.</text>
</comment>
<evidence type="ECO:0000313" key="4">
    <source>
        <dbReference type="Proteomes" id="UP000465810"/>
    </source>
</evidence>
<dbReference type="AlphaFoldDB" id="A0A7X4GJA4"/>
<proteinExistence type="predicted"/>
<feature type="chain" id="PRO_5030631618" description="Secreted protein" evidence="2">
    <location>
        <begin position="26"/>
        <end position="74"/>
    </location>
</feature>
<evidence type="ECO:0000313" key="3">
    <source>
        <dbReference type="EMBL" id="MYL99675.1"/>
    </source>
</evidence>